<feature type="region of interest" description="Disordered" evidence="2">
    <location>
        <begin position="1"/>
        <end position="20"/>
    </location>
</feature>
<dbReference type="AlphaFoldDB" id="A0A6A2YDZ8"/>
<feature type="compositionally biased region" description="Basic and acidic residues" evidence="2">
    <location>
        <begin position="90"/>
        <end position="104"/>
    </location>
</feature>
<evidence type="ECO:0000256" key="1">
    <source>
        <dbReference type="ARBA" id="ARBA00005711"/>
    </source>
</evidence>
<gene>
    <name evidence="4" type="ORF">F3Y22_tig00111769pilonHSYRG00590</name>
</gene>
<dbReference type="EMBL" id="VEPZ02001421">
    <property type="protein sequence ID" value="KAE8674209.1"/>
    <property type="molecule type" value="Genomic_DNA"/>
</dbReference>
<accession>A0A6A2YDZ8</accession>
<protein>
    <recommendedName>
        <fullName evidence="3">Remorin C-terminal domain-containing protein</fullName>
    </recommendedName>
</protein>
<organism evidence="4 5">
    <name type="scientific">Hibiscus syriacus</name>
    <name type="common">Rose of Sharon</name>
    <dbReference type="NCBI Taxonomy" id="106335"/>
    <lineage>
        <taxon>Eukaryota</taxon>
        <taxon>Viridiplantae</taxon>
        <taxon>Streptophyta</taxon>
        <taxon>Embryophyta</taxon>
        <taxon>Tracheophyta</taxon>
        <taxon>Spermatophyta</taxon>
        <taxon>Magnoliopsida</taxon>
        <taxon>eudicotyledons</taxon>
        <taxon>Gunneridae</taxon>
        <taxon>Pentapetalae</taxon>
        <taxon>rosids</taxon>
        <taxon>malvids</taxon>
        <taxon>Malvales</taxon>
        <taxon>Malvaceae</taxon>
        <taxon>Malvoideae</taxon>
        <taxon>Hibiscus</taxon>
    </lineage>
</organism>
<dbReference type="PANTHER" id="PTHR31471:SF49">
    <property type="entry name" value="REMORIN FAMILY PROTEIN"/>
    <property type="match status" value="1"/>
</dbReference>
<keyword evidence="5" id="KW-1185">Reference proteome</keyword>
<dbReference type="PANTHER" id="PTHR31471">
    <property type="entry name" value="OS02G0116800 PROTEIN"/>
    <property type="match status" value="1"/>
</dbReference>
<comment type="similarity">
    <text evidence="1">Belongs to the remorin family.</text>
</comment>
<feature type="domain" description="Remorin C-terminal" evidence="3">
    <location>
        <begin position="65"/>
        <end position="124"/>
    </location>
</feature>
<dbReference type="InterPro" id="IPR005516">
    <property type="entry name" value="Remorin_C"/>
</dbReference>
<reference evidence="4" key="1">
    <citation type="submission" date="2019-09" db="EMBL/GenBank/DDBJ databases">
        <title>Draft genome information of white flower Hibiscus syriacus.</title>
        <authorList>
            <person name="Kim Y.-M."/>
        </authorList>
    </citation>
    <scope>NUCLEOTIDE SEQUENCE [LARGE SCALE GENOMIC DNA]</scope>
    <source>
        <strain evidence="4">YM2019G1</strain>
    </source>
</reference>
<name>A0A6A2YDZ8_HIBSY</name>
<evidence type="ECO:0000259" key="3">
    <source>
        <dbReference type="Pfam" id="PF03763"/>
    </source>
</evidence>
<comment type="caution">
    <text evidence="4">The sequence shown here is derived from an EMBL/GenBank/DDBJ whole genome shotgun (WGS) entry which is preliminary data.</text>
</comment>
<feature type="compositionally biased region" description="Polar residues" evidence="2">
    <location>
        <begin position="80"/>
        <end position="89"/>
    </location>
</feature>
<dbReference type="Proteomes" id="UP000436088">
    <property type="component" value="Unassembled WGS sequence"/>
</dbReference>
<feature type="region of interest" description="Disordered" evidence="2">
    <location>
        <begin position="80"/>
        <end position="104"/>
    </location>
</feature>
<evidence type="ECO:0000313" key="4">
    <source>
        <dbReference type="EMBL" id="KAE8674209.1"/>
    </source>
</evidence>
<evidence type="ECO:0000256" key="2">
    <source>
        <dbReference type="SAM" id="MobiDB-lite"/>
    </source>
</evidence>
<dbReference type="Pfam" id="PF03763">
    <property type="entry name" value="Remorin_C"/>
    <property type="match status" value="1"/>
</dbReference>
<evidence type="ECO:0000313" key="5">
    <source>
        <dbReference type="Proteomes" id="UP000436088"/>
    </source>
</evidence>
<sequence>MDFDSHHPFDSSNKELSEQDMKLKTRREIVALGVQLGKMNIVDWASKDEKEKACIGNNYKSACFFQAKVEQMRVQAQAQMVKKNSMTSQRTEEKRAAAEARKSRDARRTAAQVEYIRRTGRMLSSHRLISCVVVGCSNIAIHKKQN</sequence>
<proteinExistence type="inferred from homology"/>